<dbReference type="InterPro" id="IPR015946">
    <property type="entry name" value="KH_dom-like_a/b"/>
</dbReference>
<dbReference type="Pfam" id="PF02566">
    <property type="entry name" value="OsmC"/>
    <property type="match status" value="1"/>
</dbReference>
<sequence length="419" mass="46066">MARIKLEFPNANGQTLVGLLETPPERVPVVRYALFAHCFTCSKDVAATSRISRALAERGIAVLRFDFTGLGNSDGDFANTNFSSNVHDLLAAARKLEQDFEAPALLVGHSLGGAAVLAAAPQLPSVQAVATIASPATAAHVKHLLTGARDQLAERGEAEVQIGYRRFRIRQQLLDDLDRYAAPDHIRQLGRPLLVFHSPLDTIVDISEAAKIYQSALHPKSFISLDKADHMLTNREDAEYVAETLVAWASRYLGIKRHGFETSTGTAPKVASGEVVVTEIETDTPFLRGLYTQRHQWQADEPKPAGGSDLGPTPYELLLMALGACTSMTLRQYAKRQGLSVDDIEVILSHTRDHAEDCAASAERPVKIDRIVQRIDIHGHLSALERERLLEVAERCPVHRTLDANPRIETRYVEDDPKA</sequence>
<dbReference type="EMBL" id="WNKT01000009">
    <property type="protein sequence ID" value="MTW20676.1"/>
    <property type="molecule type" value="Genomic_DNA"/>
</dbReference>
<dbReference type="Proteomes" id="UP000434044">
    <property type="component" value="Unassembled WGS sequence"/>
</dbReference>
<keyword evidence="3" id="KW-1185">Reference proteome</keyword>
<name>A0A6N8EDK4_9GAMM</name>
<keyword evidence="2" id="KW-0378">Hydrolase</keyword>
<dbReference type="InterPro" id="IPR036102">
    <property type="entry name" value="OsmC/Ohrsf"/>
</dbReference>
<dbReference type="Pfam" id="PF12697">
    <property type="entry name" value="Abhydrolase_6"/>
    <property type="match status" value="1"/>
</dbReference>
<dbReference type="Gene3D" id="3.40.50.1820">
    <property type="entry name" value="alpha/beta hydrolase"/>
    <property type="match status" value="1"/>
</dbReference>
<feature type="domain" description="AB hydrolase-1" evidence="1">
    <location>
        <begin position="34"/>
        <end position="243"/>
    </location>
</feature>
<dbReference type="AlphaFoldDB" id="A0A6N8EDK4"/>
<dbReference type="SUPFAM" id="SSF53474">
    <property type="entry name" value="alpha/beta-Hydrolases"/>
    <property type="match status" value="1"/>
</dbReference>
<gene>
    <name evidence="2" type="ORF">GJ668_06145</name>
</gene>
<proteinExistence type="predicted"/>
<dbReference type="RefSeq" id="WP_155449271.1">
    <property type="nucleotide sequence ID" value="NZ_WNKT01000009.1"/>
</dbReference>
<evidence type="ECO:0000313" key="2">
    <source>
        <dbReference type="EMBL" id="MTW20676.1"/>
    </source>
</evidence>
<dbReference type="SUPFAM" id="SSF82784">
    <property type="entry name" value="OsmC-like"/>
    <property type="match status" value="1"/>
</dbReference>
<dbReference type="InterPro" id="IPR000073">
    <property type="entry name" value="AB_hydrolase_1"/>
</dbReference>
<organism evidence="2 3">
    <name type="scientific">Allochromatium palmeri</name>
    <dbReference type="NCBI Taxonomy" id="231048"/>
    <lineage>
        <taxon>Bacteria</taxon>
        <taxon>Pseudomonadati</taxon>
        <taxon>Pseudomonadota</taxon>
        <taxon>Gammaproteobacteria</taxon>
        <taxon>Chromatiales</taxon>
        <taxon>Chromatiaceae</taxon>
        <taxon>Allochromatium</taxon>
    </lineage>
</organism>
<protein>
    <submittedName>
        <fullName evidence="2">Alpha/beta fold hydrolase</fullName>
    </submittedName>
</protein>
<accession>A0A6N8EDK4</accession>
<reference evidence="2 3" key="1">
    <citation type="submission" date="2019-11" db="EMBL/GenBank/DDBJ databases">
        <title>Whole-genome sequence of the anaerobic purple sulfur bacterium Allochromatium palmeri DSM 15591.</title>
        <authorList>
            <person name="Kyndt J.A."/>
            <person name="Meyer T.E."/>
        </authorList>
    </citation>
    <scope>NUCLEOTIDE SEQUENCE [LARGE SCALE GENOMIC DNA]</scope>
    <source>
        <strain evidence="2 3">DSM 15591</strain>
    </source>
</reference>
<dbReference type="PANTHER" id="PTHR39624">
    <property type="entry name" value="PROTEIN INVOLVED IN RIMO-MEDIATED BETA-METHYLTHIOLATION OF RIBOSOMAL PROTEIN S12 YCAO"/>
    <property type="match status" value="1"/>
</dbReference>
<dbReference type="Gene3D" id="3.30.300.20">
    <property type="match status" value="1"/>
</dbReference>
<comment type="caution">
    <text evidence="2">The sequence shown here is derived from an EMBL/GenBank/DDBJ whole genome shotgun (WGS) entry which is preliminary data.</text>
</comment>
<evidence type="ECO:0000313" key="3">
    <source>
        <dbReference type="Proteomes" id="UP000434044"/>
    </source>
</evidence>
<dbReference type="InterPro" id="IPR029058">
    <property type="entry name" value="AB_hydrolase_fold"/>
</dbReference>
<dbReference type="GO" id="GO:0016787">
    <property type="term" value="F:hydrolase activity"/>
    <property type="evidence" value="ECO:0007669"/>
    <property type="project" value="UniProtKB-KW"/>
</dbReference>
<dbReference type="InterPro" id="IPR003718">
    <property type="entry name" value="OsmC/Ohr_fam"/>
</dbReference>
<evidence type="ECO:0000259" key="1">
    <source>
        <dbReference type="Pfam" id="PF12697"/>
    </source>
</evidence>
<dbReference type="OrthoDB" id="9789573at2"/>
<dbReference type="PANTHER" id="PTHR39624:SF2">
    <property type="entry name" value="OSMC-LIKE PROTEIN"/>
    <property type="match status" value="1"/>
</dbReference>